<protein>
    <submittedName>
        <fullName evidence="1">Uncharacterized protein</fullName>
    </submittedName>
</protein>
<gene>
    <name evidence="1" type="ORF">C8A01DRAFT_45258</name>
</gene>
<evidence type="ECO:0000313" key="2">
    <source>
        <dbReference type="Proteomes" id="UP001303115"/>
    </source>
</evidence>
<dbReference type="EMBL" id="MU854354">
    <property type="protein sequence ID" value="KAK4041610.1"/>
    <property type="molecule type" value="Genomic_DNA"/>
</dbReference>
<dbReference type="AlphaFoldDB" id="A0AAN6PKF9"/>
<organism evidence="1 2">
    <name type="scientific">Parachaetomium inaequale</name>
    <dbReference type="NCBI Taxonomy" id="2588326"/>
    <lineage>
        <taxon>Eukaryota</taxon>
        <taxon>Fungi</taxon>
        <taxon>Dikarya</taxon>
        <taxon>Ascomycota</taxon>
        <taxon>Pezizomycotina</taxon>
        <taxon>Sordariomycetes</taxon>
        <taxon>Sordariomycetidae</taxon>
        <taxon>Sordariales</taxon>
        <taxon>Chaetomiaceae</taxon>
        <taxon>Parachaetomium</taxon>
    </lineage>
</organism>
<accession>A0AAN6PKF9</accession>
<proteinExistence type="predicted"/>
<keyword evidence="2" id="KW-1185">Reference proteome</keyword>
<dbReference type="Proteomes" id="UP001303115">
    <property type="component" value="Unassembled WGS sequence"/>
</dbReference>
<name>A0AAN6PKF9_9PEZI</name>
<reference evidence="2" key="1">
    <citation type="journal article" date="2023" name="Mol. Phylogenet. Evol.">
        <title>Genome-scale phylogeny and comparative genomics of the fungal order Sordariales.</title>
        <authorList>
            <person name="Hensen N."/>
            <person name="Bonometti L."/>
            <person name="Westerberg I."/>
            <person name="Brannstrom I.O."/>
            <person name="Guillou S."/>
            <person name="Cros-Aarteil S."/>
            <person name="Calhoun S."/>
            <person name="Haridas S."/>
            <person name="Kuo A."/>
            <person name="Mondo S."/>
            <person name="Pangilinan J."/>
            <person name="Riley R."/>
            <person name="LaButti K."/>
            <person name="Andreopoulos B."/>
            <person name="Lipzen A."/>
            <person name="Chen C."/>
            <person name="Yan M."/>
            <person name="Daum C."/>
            <person name="Ng V."/>
            <person name="Clum A."/>
            <person name="Steindorff A."/>
            <person name="Ohm R.A."/>
            <person name="Martin F."/>
            <person name="Silar P."/>
            <person name="Natvig D.O."/>
            <person name="Lalanne C."/>
            <person name="Gautier V."/>
            <person name="Ament-Velasquez S.L."/>
            <person name="Kruys A."/>
            <person name="Hutchinson M.I."/>
            <person name="Powell A.J."/>
            <person name="Barry K."/>
            <person name="Miller A.N."/>
            <person name="Grigoriev I.V."/>
            <person name="Debuchy R."/>
            <person name="Gladieux P."/>
            <person name="Hiltunen Thoren M."/>
            <person name="Johannesson H."/>
        </authorList>
    </citation>
    <scope>NUCLEOTIDE SEQUENCE [LARGE SCALE GENOMIC DNA]</scope>
    <source>
        <strain evidence="2">CBS 284.82</strain>
    </source>
</reference>
<sequence length="443" mass="49122">MATDSCRGALYCSENCAEVNANRHRKLCFKYKTAKHPDGGNHARAVLFPAGKPKPEILFVHVNHWNANVEHVVCAAATQPADSPVVTITMPVNPVTGRRLPFDLKITFRACTVPLNTALTFCFNDNWELPVPRFPWTGSISVVRVQQGTDIAEDITMADYKDVLDFFAWYAHHFTPEMFEYVHEYAMPAAAAPICGVMVRCAATEALGPEQGALVATMVDHLHPIRGLHTADGFKLTLSRTLLLRRARLAAELMVDMAAYAAAPMPPGPVSEFIPEIHGDVLLVREDGLDLAVDDVAAMCLEVRSWMSSVATQGQQPAHDLPAPNNYQHANAIGGPLPQVWKHDQTMPSLWTRVKTPGGWDNLAAAILFEGYSFQPPAFLGDAVGGEEYAVDREEYMERAEEQQEGGDQEMVYQYPSPPPRRYNYSADIMPESEVPWFEPMEE</sequence>
<comment type="caution">
    <text evidence="1">The sequence shown here is derived from an EMBL/GenBank/DDBJ whole genome shotgun (WGS) entry which is preliminary data.</text>
</comment>
<evidence type="ECO:0000313" key="1">
    <source>
        <dbReference type="EMBL" id="KAK4041610.1"/>
    </source>
</evidence>